<protein>
    <submittedName>
        <fullName evidence="1">Target of Sbf</fullName>
    </submittedName>
</protein>
<evidence type="ECO:0000313" key="1">
    <source>
        <dbReference type="EMBL" id="KAI2387665.1"/>
    </source>
</evidence>
<proteinExistence type="predicted"/>
<name>A0ACB8UXQ2_9EURO</name>
<accession>A0ACB8UXQ2</accession>
<gene>
    <name evidence="1" type="primary">TOS1</name>
    <name evidence="1" type="ORF">LOY88_002995</name>
</gene>
<sequence length="457" mass="48530">MHYKLAIGAALAASVTSVAAQACDPGTARQLGGNWYCKLVDSITYNNFESSGSYDEITGMDNGRCTSQKKAYSGPLAPLDGEISLHFRGPLRLKKVAFYTMGSSEKREVKPSLHSRRHGHGHLHRKTAEKRAVGDVVTATIDGKVVQWVNNYDGSKPAPSPQAAPAGAPAPAPGTDSGAIKGSTPKGDTRKKTPSTNVGAGQWGRQAMYDAEKGTADGLTFLNHKGGQGSGVFDMYVYPATPLGFVTLLTSLYRSLGNSLSFASEDATSGAASPCVLRDTLLSDNQEIVIMSDKECKGNDCGTVRPGTVAYHGFSGASKIFLMEFSMPMSGKKGFNADMPAVWMLNAAIPRTLQYGKSECSCWKSGCGEFDVYEVLDSGNTKCKSTLHGNLKGGDSNYFKRPTDKPVKIAVFFNPLTSSAHIKNLDDSFEFGTSLDSAAVAQFSLEAALSSVFTLAA</sequence>
<comment type="caution">
    <text evidence="1">The sequence shown here is derived from an EMBL/GenBank/DDBJ whole genome shotgun (WGS) entry which is preliminary data.</text>
</comment>
<dbReference type="EMBL" id="JALBCA010000037">
    <property type="protein sequence ID" value="KAI2387665.1"/>
    <property type="molecule type" value="Genomic_DNA"/>
</dbReference>
<reference evidence="1" key="1">
    <citation type="journal article" date="2022" name="bioRxiv">
        <title>Population genetic analysis of Ophidiomyces ophidiicola, the causative agent of snake fungal disease, indicates recent introductions to the USA.</title>
        <authorList>
            <person name="Ladner J.T."/>
            <person name="Palmer J.M."/>
            <person name="Ettinger C.L."/>
            <person name="Stajich J.E."/>
            <person name="Farrell T.M."/>
            <person name="Glorioso B.M."/>
            <person name="Lawson B."/>
            <person name="Price S.J."/>
            <person name="Stengle A.G."/>
            <person name="Grear D.A."/>
            <person name="Lorch J.M."/>
        </authorList>
    </citation>
    <scope>NUCLEOTIDE SEQUENCE</scope>
    <source>
        <strain evidence="1">NWHC 24266-5</strain>
    </source>
</reference>
<organism evidence="1">
    <name type="scientific">Ophidiomyces ophidiicola</name>
    <dbReference type="NCBI Taxonomy" id="1387563"/>
    <lineage>
        <taxon>Eukaryota</taxon>
        <taxon>Fungi</taxon>
        <taxon>Dikarya</taxon>
        <taxon>Ascomycota</taxon>
        <taxon>Pezizomycotina</taxon>
        <taxon>Eurotiomycetes</taxon>
        <taxon>Eurotiomycetidae</taxon>
        <taxon>Onygenales</taxon>
        <taxon>Onygenaceae</taxon>
        <taxon>Ophidiomyces</taxon>
    </lineage>
</organism>